<protein>
    <submittedName>
        <fullName evidence="1">Uncharacterized protein</fullName>
    </submittedName>
</protein>
<dbReference type="Proteomes" id="UP000828941">
    <property type="component" value="Chromosome 3"/>
</dbReference>
<proteinExistence type="predicted"/>
<accession>A0ACB9PTV2</accession>
<keyword evidence="2" id="KW-1185">Reference proteome</keyword>
<comment type="caution">
    <text evidence="1">The sequence shown here is derived from an EMBL/GenBank/DDBJ whole genome shotgun (WGS) entry which is preliminary data.</text>
</comment>
<sequence length="378" mass="43578">MEEGLVDWSDLPPELWPKIGKCLRNRIDVLRFRSVCKLWRSSLPPTNPNSPSFPLQIPYPLSSSVSSNLIEATFYRIEPSPPHETPSSSSSSSSSSPKGWLIKVQSSPSMRLLHPLSNRQLMNPSPNSPNLWNLLNYRVIELHKSYTLQKFSHLAGAVNKVVFFPSSSSWVADIEDSVACCIYLEGKLGFMKYGDENWTLVDDKNSYYDDIIMYKGQIYVTDRWGTISWLDISSLKLLQFTPPLCGFGNKKHLVESCGNLYVVDRYYERELPRNRRRNYHLHLDQYAVVEDFKVYKLDEDWGTWVDVKNLGDRVFVLASDCSFSVSAKEFYGFKGNCIFFTDFFDVRVYNLNDQSIVPFEADPSSPQLFWPPPPWLRV</sequence>
<organism evidence="1 2">
    <name type="scientific">Bauhinia variegata</name>
    <name type="common">Purple orchid tree</name>
    <name type="synonym">Phanera variegata</name>
    <dbReference type="NCBI Taxonomy" id="167791"/>
    <lineage>
        <taxon>Eukaryota</taxon>
        <taxon>Viridiplantae</taxon>
        <taxon>Streptophyta</taxon>
        <taxon>Embryophyta</taxon>
        <taxon>Tracheophyta</taxon>
        <taxon>Spermatophyta</taxon>
        <taxon>Magnoliopsida</taxon>
        <taxon>eudicotyledons</taxon>
        <taxon>Gunneridae</taxon>
        <taxon>Pentapetalae</taxon>
        <taxon>rosids</taxon>
        <taxon>fabids</taxon>
        <taxon>Fabales</taxon>
        <taxon>Fabaceae</taxon>
        <taxon>Cercidoideae</taxon>
        <taxon>Cercideae</taxon>
        <taxon>Bauhiniinae</taxon>
        <taxon>Bauhinia</taxon>
    </lineage>
</organism>
<evidence type="ECO:0000313" key="2">
    <source>
        <dbReference type="Proteomes" id="UP000828941"/>
    </source>
</evidence>
<dbReference type="EMBL" id="CM039428">
    <property type="protein sequence ID" value="KAI4352229.1"/>
    <property type="molecule type" value="Genomic_DNA"/>
</dbReference>
<name>A0ACB9PTV2_BAUVA</name>
<gene>
    <name evidence="1" type="ORF">L6164_006502</name>
</gene>
<evidence type="ECO:0000313" key="1">
    <source>
        <dbReference type="EMBL" id="KAI4352229.1"/>
    </source>
</evidence>
<reference evidence="1 2" key="1">
    <citation type="journal article" date="2022" name="DNA Res.">
        <title>Chromosomal-level genome assembly of the orchid tree Bauhinia variegata (Leguminosae; Cercidoideae) supports the allotetraploid origin hypothesis of Bauhinia.</title>
        <authorList>
            <person name="Zhong Y."/>
            <person name="Chen Y."/>
            <person name="Zheng D."/>
            <person name="Pang J."/>
            <person name="Liu Y."/>
            <person name="Luo S."/>
            <person name="Meng S."/>
            <person name="Qian L."/>
            <person name="Wei D."/>
            <person name="Dai S."/>
            <person name="Zhou R."/>
        </authorList>
    </citation>
    <scope>NUCLEOTIDE SEQUENCE [LARGE SCALE GENOMIC DNA]</scope>
    <source>
        <strain evidence="1">BV-YZ2020</strain>
    </source>
</reference>